<dbReference type="PROSITE" id="PS51257">
    <property type="entry name" value="PROKAR_LIPOPROTEIN"/>
    <property type="match status" value="1"/>
</dbReference>
<evidence type="ECO:0000313" key="2">
    <source>
        <dbReference type="EMBL" id="QET04067.1"/>
    </source>
</evidence>
<dbReference type="OrthoDB" id="6638496at2"/>
<evidence type="ECO:0000313" key="3">
    <source>
        <dbReference type="Proteomes" id="UP000322822"/>
    </source>
</evidence>
<sequence length="602" mass="63590">MLNRIFRPTTGAILVCSTLAGCVSPTLLNDVRRTTDNTTAQVTQTTEELYARIRRDRAAVEAEQDVDRPFLAGKRVPVARNVTLPVALRNNVDTLVMFPERTMSLAVAAQRVQMATGIPVKIESDVYLPPNLLLPRSLGTQALQQLRTQQPGQAGAINPIAQGLGPAPALNSPLPTALTAGGASGVTQSTALLETPLNVEFRNSEKMPLASMLDLIATRLGINWEYNTEKGVVRFYRLVTKTWQLPMAGGTNSFTTEFKQSAQGNSSGGGGAGGGGSGQSAQIDAAAKAEIKEQNDLEGIKASILPALTMVGNPELNPATGVLTLRDTKEAVDAADEIIRRQIAIYSRVIIFKFQMIDLTVADLGEAGYDWNVILTKALQNIPGFTVNALSPATLVSSAAGSVGLGITSGGFNGTQAIVNALKQYGTVTSGLTIPVSMRNRHGFQYNNRRTFSYASGSTPATTTAGGTGGIPGIVTSTATVGFKLAAYADATSRDDVNLTIALDQSKQDGPLEKFTSGSGDNQQSVQTINIVGKGIPKQDIIVRNGQTVLMTALDQDDTANTRRTLGESLPMILGGSQTVSKTRTFTLLLATVMVQDHGEGK</sequence>
<feature type="compositionally biased region" description="Gly residues" evidence="1">
    <location>
        <begin position="266"/>
        <end position="278"/>
    </location>
</feature>
<proteinExistence type="predicted"/>
<organism evidence="2 3">
    <name type="scientific">Cupriavidus pauculus</name>
    <dbReference type="NCBI Taxonomy" id="82633"/>
    <lineage>
        <taxon>Bacteria</taxon>
        <taxon>Pseudomonadati</taxon>
        <taxon>Pseudomonadota</taxon>
        <taxon>Betaproteobacteria</taxon>
        <taxon>Burkholderiales</taxon>
        <taxon>Burkholderiaceae</taxon>
        <taxon>Cupriavidus</taxon>
    </lineage>
</organism>
<dbReference type="AlphaFoldDB" id="A0A5P2H7C5"/>
<reference evidence="2 3" key="1">
    <citation type="submission" date="2019-09" db="EMBL/GenBank/DDBJ databases">
        <title>FDA dAtabase for Regulatory Grade micrObial Sequences (FDA-ARGOS): Supporting development and validation of Infectious Disease Dx tests.</title>
        <authorList>
            <person name="Sciortino C."/>
            <person name="Tallon L."/>
            <person name="Sadzewicz L."/>
            <person name="Vavikolanu K."/>
            <person name="Mehta A."/>
            <person name="Aluvathingal J."/>
            <person name="Nadendla S."/>
            <person name="Nandy P."/>
            <person name="Geyer C."/>
            <person name="Yan Y."/>
            <person name="Sichtig H."/>
        </authorList>
    </citation>
    <scope>NUCLEOTIDE SEQUENCE [LARGE SCALE GENOMIC DNA]</scope>
    <source>
        <strain evidence="2 3">FDAARGOS_664</strain>
        <plasmid evidence="2 3">unnamed1</plasmid>
    </source>
</reference>
<evidence type="ECO:0000256" key="1">
    <source>
        <dbReference type="SAM" id="MobiDB-lite"/>
    </source>
</evidence>
<feature type="region of interest" description="Disordered" evidence="1">
    <location>
        <begin position="258"/>
        <end position="280"/>
    </location>
</feature>
<dbReference type="EMBL" id="CP044066">
    <property type="protein sequence ID" value="QET04067.1"/>
    <property type="molecule type" value="Genomic_DNA"/>
</dbReference>
<geneLocation type="plasmid" evidence="2">
    <name>unnamed1</name>
</geneLocation>
<keyword evidence="2" id="KW-0614">Plasmid</keyword>
<accession>A0A5P2H7C5</accession>
<gene>
    <name evidence="2" type="ORF">FOB72_18130</name>
</gene>
<dbReference type="RefSeq" id="WP_150374130.1">
    <property type="nucleotide sequence ID" value="NZ_CP044066.1"/>
</dbReference>
<name>A0A5P2H7C5_9BURK</name>
<dbReference type="Proteomes" id="UP000322822">
    <property type="component" value="Plasmid unnamed1"/>
</dbReference>
<protein>
    <submittedName>
        <fullName evidence="2">Protein PilN</fullName>
    </submittedName>
</protein>